<organism evidence="3 4">
    <name type="scientific">Vineibacter terrae</name>
    <dbReference type="NCBI Taxonomy" id="2586908"/>
    <lineage>
        <taxon>Bacteria</taxon>
        <taxon>Pseudomonadati</taxon>
        <taxon>Pseudomonadota</taxon>
        <taxon>Alphaproteobacteria</taxon>
        <taxon>Hyphomicrobiales</taxon>
        <taxon>Vineibacter</taxon>
    </lineage>
</organism>
<evidence type="ECO:0000313" key="3">
    <source>
        <dbReference type="EMBL" id="TXL74816.1"/>
    </source>
</evidence>
<evidence type="ECO:0000256" key="2">
    <source>
        <dbReference type="SAM" id="SignalP"/>
    </source>
</evidence>
<proteinExistence type="inferred from homology"/>
<gene>
    <name evidence="3" type="ORF">FHP25_15490</name>
</gene>
<dbReference type="Gene3D" id="3.40.190.150">
    <property type="entry name" value="Bordetella uptake gene, domain 1"/>
    <property type="match status" value="1"/>
</dbReference>
<name>A0A5C8PMJ4_9HYPH</name>
<dbReference type="EMBL" id="VDUZ01000016">
    <property type="protein sequence ID" value="TXL74816.1"/>
    <property type="molecule type" value="Genomic_DNA"/>
</dbReference>
<comment type="similarity">
    <text evidence="1">Belongs to the UPF0065 (bug) family.</text>
</comment>
<dbReference type="RefSeq" id="WP_147847858.1">
    <property type="nucleotide sequence ID" value="NZ_VDUZ01000016.1"/>
</dbReference>
<sequence length="330" mass="34543">MLRSISRRRALIAGSTLLAAPMIARGGLAQGGYPNKPIRIVVGFAPGGATDILGRVVASHLQTAWSTQVIVENRPGAGGNVGADVVAKAPPDGYTLLLGTVGSAVTNQFLYKSMPYDTATAFAPVALVGEVANVLAVHPDVPAKTVQEYIALAKAKPGQLNYGSPAVGGTGHLAMEYFKSLTGIEVEHIVYKGSALVIQDLLPGRIPSVMDNLPVYLPHIRSGAIRALAVTSSKRWFNLPDVPTIAESGVPGYDAAPWWYVSAPAGTPADIVKKLSDEIGRGIRLPDIEKKIRDAGAAPLPGTSDELAKHIAAETVKWKKVADAAGLKPE</sequence>
<dbReference type="PANTHER" id="PTHR42928:SF5">
    <property type="entry name" value="BLR1237 PROTEIN"/>
    <property type="match status" value="1"/>
</dbReference>
<dbReference type="OrthoDB" id="7375033at2"/>
<feature type="chain" id="PRO_5022669302" evidence="2">
    <location>
        <begin position="20"/>
        <end position="330"/>
    </location>
</feature>
<dbReference type="Proteomes" id="UP000321638">
    <property type="component" value="Unassembled WGS sequence"/>
</dbReference>
<dbReference type="PANTHER" id="PTHR42928">
    <property type="entry name" value="TRICARBOXYLATE-BINDING PROTEIN"/>
    <property type="match status" value="1"/>
</dbReference>
<dbReference type="Gene3D" id="3.40.190.10">
    <property type="entry name" value="Periplasmic binding protein-like II"/>
    <property type="match status" value="1"/>
</dbReference>
<feature type="signal peptide" evidence="2">
    <location>
        <begin position="1"/>
        <end position="19"/>
    </location>
</feature>
<dbReference type="AlphaFoldDB" id="A0A5C8PMJ4"/>
<comment type="caution">
    <text evidence="3">The sequence shown here is derived from an EMBL/GenBank/DDBJ whole genome shotgun (WGS) entry which is preliminary data.</text>
</comment>
<dbReference type="CDD" id="cd13578">
    <property type="entry name" value="PBP2_Bug27"/>
    <property type="match status" value="1"/>
</dbReference>
<evidence type="ECO:0000256" key="1">
    <source>
        <dbReference type="ARBA" id="ARBA00006987"/>
    </source>
</evidence>
<dbReference type="SUPFAM" id="SSF53850">
    <property type="entry name" value="Periplasmic binding protein-like II"/>
    <property type="match status" value="1"/>
</dbReference>
<accession>A0A5C8PMJ4</accession>
<keyword evidence="2" id="KW-0732">Signal</keyword>
<dbReference type="PIRSF" id="PIRSF017082">
    <property type="entry name" value="YflP"/>
    <property type="match status" value="1"/>
</dbReference>
<keyword evidence="4" id="KW-1185">Reference proteome</keyword>
<dbReference type="InterPro" id="IPR042100">
    <property type="entry name" value="Bug_dom1"/>
</dbReference>
<reference evidence="3 4" key="1">
    <citation type="submission" date="2019-06" db="EMBL/GenBank/DDBJ databases">
        <title>New taxonomy in bacterial strain CC-CFT640, isolated from vineyard.</title>
        <authorList>
            <person name="Lin S.-Y."/>
            <person name="Tsai C.-F."/>
            <person name="Young C.-C."/>
        </authorList>
    </citation>
    <scope>NUCLEOTIDE SEQUENCE [LARGE SCALE GENOMIC DNA]</scope>
    <source>
        <strain evidence="3 4">CC-CFT640</strain>
    </source>
</reference>
<dbReference type="InterPro" id="IPR005064">
    <property type="entry name" value="BUG"/>
</dbReference>
<dbReference type="Pfam" id="PF03401">
    <property type="entry name" value="TctC"/>
    <property type="match status" value="1"/>
</dbReference>
<protein>
    <submittedName>
        <fullName evidence="3">Tripartite tricarboxylate transporter substrate binding protein</fullName>
    </submittedName>
</protein>
<evidence type="ECO:0000313" key="4">
    <source>
        <dbReference type="Proteomes" id="UP000321638"/>
    </source>
</evidence>